<feature type="transmembrane region" description="Helical" evidence="5">
    <location>
        <begin position="148"/>
        <end position="167"/>
    </location>
</feature>
<dbReference type="Proteomes" id="UP000009326">
    <property type="component" value="Unassembled WGS sequence"/>
</dbReference>
<dbReference type="PANTHER" id="PTHR11785">
    <property type="entry name" value="AMINO ACID TRANSPORTER"/>
    <property type="match status" value="1"/>
</dbReference>
<keyword evidence="9" id="KW-1185">Reference proteome</keyword>
<feature type="transmembrane region" description="Helical" evidence="5">
    <location>
        <begin position="382"/>
        <end position="402"/>
    </location>
</feature>
<protein>
    <submittedName>
        <fullName evidence="6">Amino acid permease</fullName>
    </submittedName>
</protein>
<dbReference type="PATRIC" id="fig|1423751.3.peg.204"/>
<dbReference type="RefSeq" id="WP_008473574.1">
    <property type="nucleotide sequence ID" value="NZ_AYZO01000001.1"/>
</dbReference>
<dbReference type="InterPro" id="IPR050598">
    <property type="entry name" value="AminoAcid_Transporter"/>
</dbReference>
<dbReference type="Gene3D" id="1.20.1740.10">
    <property type="entry name" value="Amino acid/polyamine transporter I"/>
    <property type="match status" value="1"/>
</dbReference>
<feature type="transmembrane region" description="Helical" evidence="5">
    <location>
        <begin position="224"/>
        <end position="245"/>
    </location>
</feature>
<keyword evidence="2 5" id="KW-0812">Transmembrane</keyword>
<accession>I7K1B7</accession>
<sequence>MKRQISFFQALATVVGAVIGAGVFFKIGIITAQTNSTSMTLLVWILAGFVSMTCGLTISELAASLKTNGAIKYLDYTYGSIWGFLFGWAQMVIYFPAQIGALTSIFGVQFVSLFNLPAKDANLVALLVVIFLAATNFIGTSFSSKIQSVITVVKIIPIILIIVWGLFNQQKLGIQIFPVVAGAGKSFSASMSQGLLSALFAFEGWIVVTNFANEVKNPEKDLSGAIILGLMAVTLIYVLINYAFLTILPIKQLAGNNNAAFEASIKLFGKIGGKLVTIGILTSVYGAANAYLLTGMRTPYILAQDKLLPYSQKIGKTNIHTGVPVFGALIITGISLVMLALGNFNLLTDMLTFVMWTFNTMLAVAVIILRKREPQLKRPFKVPAYPLIPLIAIGGGLFIIISTIINQFVLSMIGLGLTLLGVPIFYYQKKHEARN</sequence>
<dbReference type="Proteomes" id="UP000051521">
    <property type="component" value="Unassembled WGS sequence"/>
</dbReference>
<organism evidence="6 8">
    <name type="scientific">Lactobacillus gigeriorum DSM 23908 = CRBIP 24.85</name>
    <dbReference type="NCBI Taxonomy" id="1423751"/>
    <lineage>
        <taxon>Bacteria</taxon>
        <taxon>Bacillati</taxon>
        <taxon>Bacillota</taxon>
        <taxon>Bacilli</taxon>
        <taxon>Lactobacillales</taxon>
        <taxon>Lactobacillaceae</taxon>
        <taxon>Lactobacillus</taxon>
    </lineage>
</organism>
<name>I7K1B7_9LACO</name>
<keyword evidence="4 5" id="KW-0472">Membrane</keyword>
<evidence type="ECO:0000313" key="9">
    <source>
        <dbReference type="Proteomes" id="UP000051521"/>
    </source>
</evidence>
<evidence type="ECO:0000256" key="1">
    <source>
        <dbReference type="ARBA" id="ARBA00004141"/>
    </source>
</evidence>
<feature type="transmembrane region" description="Helical" evidence="5">
    <location>
        <begin position="350"/>
        <end position="370"/>
    </location>
</feature>
<dbReference type="EMBL" id="CAKC01000062">
    <property type="protein sequence ID" value="CCI87370.1"/>
    <property type="molecule type" value="Genomic_DNA"/>
</dbReference>
<evidence type="ECO:0000256" key="2">
    <source>
        <dbReference type="ARBA" id="ARBA00022692"/>
    </source>
</evidence>
<evidence type="ECO:0000256" key="4">
    <source>
        <dbReference type="ARBA" id="ARBA00023136"/>
    </source>
</evidence>
<keyword evidence="3 5" id="KW-1133">Transmembrane helix</keyword>
<dbReference type="AlphaFoldDB" id="I7K1B7"/>
<feature type="transmembrane region" description="Helical" evidence="5">
    <location>
        <begin position="123"/>
        <end position="142"/>
    </location>
</feature>
<dbReference type="InterPro" id="IPR002293">
    <property type="entry name" value="AA/rel_permease1"/>
</dbReference>
<feature type="transmembrane region" description="Helical" evidence="5">
    <location>
        <begin position="41"/>
        <end position="61"/>
    </location>
</feature>
<dbReference type="OrthoDB" id="3181223at2"/>
<feature type="transmembrane region" description="Helical" evidence="5">
    <location>
        <begin position="323"/>
        <end position="344"/>
    </location>
</feature>
<evidence type="ECO:0000313" key="6">
    <source>
        <dbReference type="EMBL" id="CCI87370.1"/>
    </source>
</evidence>
<comment type="caution">
    <text evidence="6">The sequence shown here is derived from an EMBL/GenBank/DDBJ whole genome shotgun (WGS) entry which is preliminary data.</text>
</comment>
<evidence type="ECO:0000256" key="5">
    <source>
        <dbReference type="SAM" id="Phobius"/>
    </source>
</evidence>
<reference evidence="7 9" key="2">
    <citation type="journal article" date="2015" name="Genome Announc.">
        <title>Expanding the biotechnology potential of lactobacilli through comparative genomics of 213 strains and associated genera.</title>
        <authorList>
            <person name="Sun Z."/>
            <person name="Harris H.M."/>
            <person name="McCann A."/>
            <person name="Guo C."/>
            <person name="Argimon S."/>
            <person name="Zhang W."/>
            <person name="Yang X."/>
            <person name="Jeffery I.B."/>
            <person name="Cooney J.C."/>
            <person name="Kagawa T.F."/>
            <person name="Liu W."/>
            <person name="Song Y."/>
            <person name="Salvetti E."/>
            <person name="Wrobel A."/>
            <person name="Rasinkangas P."/>
            <person name="Parkhill J."/>
            <person name="Rea M.C."/>
            <person name="O'Sullivan O."/>
            <person name="Ritari J."/>
            <person name="Douillard F.P."/>
            <person name="Paul Ross R."/>
            <person name="Yang R."/>
            <person name="Briner A.E."/>
            <person name="Felis G.E."/>
            <person name="de Vos W.M."/>
            <person name="Barrangou R."/>
            <person name="Klaenhammer T.R."/>
            <person name="Caufield P.W."/>
            <person name="Cui Y."/>
            <person name="Zhang H."/>
            <person name="O'Toole P.W."/>
        </authorList>
    </citation>
    <scope>NUCLEOTIDE SEQUENCE [LARGE SCALE GENOMIC DNA]</scope>
    <source>
        <strain evidence="7 9">DSM 23908</strain>
    </source>
</reference>
<feature type="transmembrane region" description="Helical" evidence="5">
    <location>
        <begin position="7"/>
        <end position="29"/>
    </location>
</feature>
<feature type="transmembrane region" description="Helical" evidence="5">
    <location>
        <begin position="194"/>
        <end position="212"/>
    </location>
</feature>
<dbReference type="PIRSF" id="PIRSF006060">
    <property type="entry name" value="AA_transporter"/>
    <property type="match status" value="1"/>
</dbReference>
<dbReference type="STRING" id="1423751.FC38_GL000201"/>
<evidence type="ECO:0000313" key="7">
    <source>
        <dbReference type="EMBL" id="KRN14907.1"/>
    </source>
</evidence>
<proteinExistence type="predicted"/>
<dbReference type="Pfam" id="PF13520">
    <property type="entry name" value="AA_permease_2"/>
    <property type="match status" value="1"/>
</dbReference>
<dbReference type="EMBL" id="AYZO01000001">
    <property type="protein sequence ID" value="KRN14907.1"/>
    <property type="molecule type" value="Genomic_DNA"/>
</dbReference>
<feature type="transmembrane region" description="Helical" evidence="5">
    <location>
        <begin position="408"/>
        <end position="427"/>
    </location>
</feature>
<evidence type="ECO:0000313" key="8">
    <source>
        <dbReference type="Proteomes" id="UP000009326"/>
    </source>
</evidence>
<reference evidence="6 8" key="1">
    <citation type="submission" date="2012-06" db="EMBL/GenBank/DDBJ databases">
        <title>Draft genome sequence of Lactobacillus gigeriorum CRBIP 24.85T, isolated from chicken crop.</title>
        <authorList>
            <person name="Cousin S."/>
            <person name="Ma L."/>
            <person name="Creno S."/>
            <person name="Clermont D."/>
            <person name="Loux V."/>
            <person name="Bizet C."/>
            <person name="Bouchier C."/>
        </authorList>
    </citation>
    <scope>NUCLEOTIDE SEQUENCE [LARGE SCALE GENOMIC DNA]</scope>
    <source>
        <strain evidence="8">CRBIP 24.85T</strain>
        <strain evidence="6">Type strain: CRBIP 24.85</strain>
    </source>
</reference>
<dbReference type="PANTHER" id="PTHR11785:SF512">
    <property type="entry name" value="SOBREMESA, ISOFORM B"/>
    <property type="match status" value="1"/>
</dbReference>
<comment type="subcellular location">
    <subcellularLocation>
        <location evidence="1">Membrane</location>
        <topology evidence="1">Multi-pass membrane protein</topology>
    </subcellularLocation>
</comment>
<gene>
    <name evidence="6" type="ORF">BN52_04200</name>
    <name evidence="7" type="ORF">FC38_GL000201</name>
</gene>
<dbReference type="GO" id="GO:0016020">
    <property type="term" value="C:membrane"/>
    <property type="evidence" value="ECO:0007669"/>
    <property type="project" value="UniProtKB-SubCell"/>
</dbReference>
<evidence type="ECO:0000256" key="3">
    <source>
        <dbReference type="ARBA" id="ARBA00022989"/>
    </source>
</evidence>
<dbReference type="GO" id="GO:0015179">
    <property type="term" value="F:L-amino acid transmembrane transporter activity"/>
    <property type="evidence" value="ECO:0007669"/>
    <property type="project" value="TreeGrafter"/>
</dbReference>